<dbReference type="AlphaFoldDB" id="A0A2V4BS86"/>
<sequence length="226" mass="26326">MDNFESVNDFNEAIKEIHILIENANLSISDNLKYRTFNKSSIVLLCGKFESFIEGFLEEFGFYILNNFSNKQLETYIKEHLIDILIKDLDNKKNNPIKRGEILMKFVKILGNDEVLCNEFEINSKFSYGKHGQSEVTKLLKKFGFNEFADSEENKIFYEKFNSLNNIRNNILHQDSTPSLTHQDVENYLAILEMFIENIHKEAIKIISEMKNNYSQQPFGEIGVLG</sequence>
<reference evidence="2 3" key="1">
    <citation type="submission" date="2018-05" db="EMBL/GenBank/DDBJ databases">
        <title>Flavobacterium sp. strain IMCC34759, incomplete genome.</title>
        <authorList>
            <person name="Joung Y."/>
            <person name="Cho J."/>
        </authorList>
    </citation>
    <scope>NUCLEOTIDE SEQUENCE [LARGE SCALE GENOMIC DNA]</scope>
    <source>
        <strain evidence="2 3">IMCC34759</strain>
    </source>
</reference>
<dbReference type="InterPro" id="IPR041519">
    <property type="entry name" value="HEPN_RiboL-PSP"/>
</dbReference>
<dbReference type="EMBL" id="QJHK01000005">
    <property type="protein sequence ID" value="PXY41442.1"/>
    <property type="molecule type" value="Genomic_DNA"/>
</dbReference>
<feature type="domain" description="RiboL-PSP-HEPN" evidence="1">
    <location>
        <begin position="9"/>
        <end position="202"/>
    </location>
</feature>
<dbReference type="OrthoDB" id="1493801at2"/>
<keyword evidence="3" id="KW-1185">Reference proteome</keyword>
<organism evidence="2 3">
    <name type="scientific">Flavobacterium cheongpyeongense</name>
    <dbReference type="NCBI Taxonomy" id="2212651"/>
    <lineage>
        <taxon>Bacteria</taxon>
        <taxon>Pseudomonadati</taxon>
        <taxon>Bacteroidota</taxon>
        <taxon>Flavobacteriia</taxon>
        <taxon>Flavobacteriales</taxon>
        <taxon>Flavobacteriaceae</taxon>
        <taxon>Flavobacterium</taxon>
    </lineage>
</organism>
<protein>
    <recommendedName>
        <fullName evidence="1">RiboL-PSP-HEPN domain-containing protein</fullName>
    </recommendedName>
</protein>
<evidence type="ECO:0000313" key="2">
    <source>
        <dbReference type="EMBL" id="PXY41442.1"/>
    </source>
</evidence>
<proteinExistence type="predicted"/>
<dbReference type="Pfam" id="PF18735">
    <property type="entry name" value="HEPN_RiboL-PSP"/>
    <property type="match status" value="1"/>
</dbReference>
<comment type="caution">
    <text evidence="2">The sequence shown here is derived from an EMBL/GenBank/DDBJ whole genome shotgun (WGS) entry which is preliminary data.</text>
</comment>
<evidence type="ECO:0000313" key="3">
    <source>
        <dbReference type="Proteomes" id="UP000247903"/>
    </source>
</evidence>
<name>A0A2V4BS86_9FLAO</name>
<evidence type="ECO:0000259" key="1">
    <source>
        <dbReference type="Pfam" id="PF18735"/>
    </source>
</evidence>
<gene>
    <name evidence="2" type="ORF">DMB65_08580</name>
</gene>
<dbReference type="Proteomes" id="UP000247903">
    <property type="component" value="Unassembled WGS sequence"/>
</dbReference>
<dbReference type="RefSeq" id="WP_110306229.1">
    <property type="nucleotide sequence ID" value="NZ_QJHK01000005.1"/>
</dbReference>
<accession>A0A2V4BS86</accession>